<dbReference type="OrthoDB" id="9883408at2"/>
<protein>
    <submittedName>
        <fullName evidence="1">Uncharacterized protein</fullName>
    </submittedName>
</protein>
<dbReference type="RefSeq" id="WP_046316819.1">
    <property type="nucleotide sequence ID" value="NZ_JAMBJK010000020.1"/>
</dbReference>
<accession>A0A0F4LUG5</accession>
<gene>
    <name evidence="1" type="ORF">JG30_10570</name>
</gene>
<evidence type="ECO:0000313" key="2">
    <source>
        <dbReference type="Proteomes" id="UP000033558"/>
    </source>
</evidence>
<name>A0A0F4LUG5_9LACO</name>
<dbReference type="Proteomes" id="UP000033558">
    <property type="component" value="Unassembled WGS sequence"/>
</dbReference>
<sequence length="102" mass="11940">MRPKRSGFLLLDNMLGFFLILQALALIPLCIVPTQKKLQITQTQTNARVALWQKLTHPQIKKLTLDNQTYTFRRNKGNYEVFTSTGKLLYNSQTQTFRFFTQ</sequence>
<dbReference type="HOGENOM" id="CLU_2273781_0_0_9"/>
<dbReference type="PATRIC" id="fig|1218492.5.peg.1200"/>
<reference evidence="1 2" key="1">
    <citation type="submission" date="2015-01" db="EMBL/GenBank/DDBJ databases">
        <title>Comparative genomics of the lactic acid bacteria isolated from the honey bee gut.</title>
        <authorList>
            <person name="Ellegaard K.M."/>
            <person name="Tamarit D."/>
            <person name="Javelind E."/>
            <person name="Olofsson T."/>
            <person name="Andersson S.G."/>
            <person name="Vasquez A."/>
        </authorList>
    </citation>
    <scope>NUCLEOTIDE SEQUENCE [LARGE SCALE GENOMIC DNA]</scope>
    <source>
        <strain evidence="1 2">Bin4</strain>
    </source>
</reference>
<dbReference type="EMBL" id="JXJQ01000008">
    <property type="protein sequence ID" value="KJY61998.1"/>
    <property type="molecule type" value="Genomic_DNA"/>
</dbReference>
<evidence type="ECO:0000313" key="1">
    <source>
        <dbReference type="EMBL" id="KJY61998.1"/>
    </source>
</evidence>
<proteinExistence type="predicted"/>
<comment type="caution">
    <text evidence="1">The sequence shown here is derived from an EMBL/GenBank/DDBJ whole genome shotgun (WGS) entry which is preliminary data.</text>
</comment>
<dbReference type="AlphaFoldDB" id="A0A0F4LUG5"/>
<dbReference type="STRING" id="1218492.JG30_10570"/>
<keyword evidence="2" id="KW-1185">Reference proteome</keyword>
<organism evidence="1 2">
    <name type="scientific">Bombilactobacillus mellifer</name>
    <dbReference type="NCBI Taxonomy" id="1218492"/>
    <lineage>
        <taxon>Bacteria</taxon>
        <taxon>Bacillati</taxon>
        <taxon>Bacillota</taxon>
        <taxon>Bacilli</taxon>
        <taxon>Lactobacillales</taxon>
        <taxon>Lactobacillaceae</taxon>
        <taxon>Bombilactobacillus</taxon>
    </lineage>
</organism>